<dbReference type="PANTHER" id="PTHR43130:SF15">
    <property type="entry name" value="THIJ_PFPI FAMILY PROTEIN (AFU_ORTHOLOGUE AFUA_5G14240)"/>
    <property type="match status" value="1"/>
</dbReference>
<accession>A0A2T2P3D1</accession>
<dbReference type="STRING" id="1448308.A0A2T2P3D1"/>
<dbReference type="AlphaFoldDB" id="A0A2T2P3D1"/>
<dbReference type="InterPro" id="IPR029062">
    <property type="entry name" value="Class_I_gatase-like"/>
</dbReference>
<dbReference type="PANTHER" id="PTHR43130">
    <property type="entry name" value="ARAC-FAMILY TRANSCRIPTIONAL REGULATOR"/>
    <property type="match status" value="1"/>
</dbReference>
<keyword evidence="3" id="KW-0808">Transferase</keyword>
<dbReference type="Pfam" id="PF01965">
    <property type="entry name" value="DJ-1_PfpI"/>
    <property type="match status" value="1"/>
</dbReference>
<dbReference type="Proteomes" id="UP000240883">
    <property type="component" value="Unassembled WGS sequence"/>
</dbReference>
<organism evidence="3 4">
    <name type="scientific">Corynespora cassiicola Philippines</name>
    <dbReference type="NCBI Taxonomy" id="1448308"/>
    <lineage>
        <taxon>Eukaryota</taxon>
        <taxon>Fungi</taxon>
        <taxon>Dikarya</taxon>
        <taxon>Ascomycota</taxon>
        <taxon>Pezizomycotina</taxon>
        <taxon>Dothideomycetes</taxon>
        <taxon>Pleosporomycetidae</taxon>
        <taxon>Pleosporales</taxon>
        <taxon>Corynesporascaceae</taxon>
        <taxon>Corynespora</taxon>
    </lineage>
</organism>
<keyword evidence="4" id="KW-1185">Reference proteome</keyword>
<gene>
    <name evidence="3" type="ORF">BS50DRAFT_244779</name>
</gene>
<dbReference type="OrthoDB" id="543156at2759"/>
<evidence type="ECO:0000259" key="2">
    <source>
        <dbReference type="Pfam" id="PF01965"/>
    </source>
</evidence>
<dbReference type="EMBL" id="KZ678130">
    <property type="protein sequence ID" value="PSN72175.1"/>
    <property type="molecule type" value="Genomic_DNA"/>
</dbReference>
<keyword evidence="1" id="KW-0472">Membrane</keyword>
<dbReference type="GO" id="GO:0016740">
    <property type="term" value="F:transferase activity"/>
    <property type="evidence" value="ECO:0007669"/>
    <property type="project" value="UniProtKB-KW"/>
</dbReference>
<name>A0A2T2P3D1_CORCC</name>
<feature type="transmembrane region" description="Helical" evidence="1">
    <location>
        <begin position="144"/>
        <end position="169"/>
    </location>
</feature>
<proteinExistence type="predicted"/>
<evidence type="ECO:0000313" key="3">
    <source>
        <dbReference type="EMBL" id="PSN72175.1"/>
    </source>
</evidence>
<dbReference type="InterPro" id="IPR052158">
    <property type="entry name" value="INH-QAR"/>
</dbReference>
<feature type="domain" description="DJ-1/PfpI" evidence="2">
    <location>
        <begin position="10"/>
        <end position="143"/>
    </location>
</feature>
<sequence length="170" mass="18504">MTTPPPPPTKIGAILFPGFQLLDLCGPLDVLNILSGQRPLSLSLLAATLDPVSTQHHLHDAQGSRFSERLVPTHTFAEPPSDLEVLLIPGGTGARKEENIDDVVRFLRGYYPKLRYCLTVCTGSAILAKSGVLDGRRATSNKKAFSWVSINLICLFVLLFLPSSMIGMFD</sequence>
<reference evidence="3 4" key="1">
    <citation type="journal article" date="2018" name="Front. Microbiol.">
        <title>Genome-Wide Analysis of Corynespora cassiicola Leaf Fall Disease Putative Effectors.</title>
        <authorList>
            <person name="Lopez D."/>
            <person name="Ribeiro S."/>
            <person name="Label P."/>
            <person name="Fumanal B."/>
            <person name="Venisse J.S."/>
            <person name="Kohler A."/>
            <person name="de Oliveira R.R."/>
            <person name="Labutti K."/>
            <person name="Lipzen A."/>
            <person name="Lail K."/>
            <person name="Bauer D."/>
            <person name="Ohm R.A."/>
            <person name="Barry K.W."/>
            <person name="Spatafora J."/>
            <person name="Grigoriev I.V."/>
            <person name="Martin F.M."/>
            <person name="Pujade-Renaud V."/>
        </authorList>
    </citation>
    <scope>NUCLEOTIDE SEQUENCE [LARGE SCALE GENOMIC DNA]</scope>
    <source>
        <strain evidence="3 4">Philippines</strain>
    </source>
</reference>
<evidence type="ECO:0000313" key="4">
    <source>
        <dbReference type="Proteomes" id="UP000240883"/>
    </source>
</evidence>
<protein>
    <submittedName>
        <fullName evidence="3">Class I glutamine amidotransferase-like protein</fullName>
    </submittedName>
</protein>
<dbReference type="SUPFAM" id="SSF52317">
    <property type="entry name" value="Class I glutamine amidotransferase-like"/>
    <property type="match status" value="1"/>
</dbReference>
<evidence type="ECO:0000256" key="1">
    <source>
        <dbReference type="SAM" id="Phobius"/>
    </source>
</evidence>
<keyword evidence="1" id="KW-0812">Transmembrane</keyword>
<dbReference type="Gene3D" id="3.40.50.880">
    <property type="match status" value="1"/>
</dbReference>
<keyword evidence="3" id="KW-0315">Glutamine amidotransferase</keyword>
<dbReference type="InterPro" id="IPR002818">
    <property type="entry name" value="DJ-1/PfpI"/>
</dbReference>
<keyword evidence="1" id="KW-1133">Transmembrane helix</keyword>